<dbReference type="PANTHER" id="PTHR38441">
    <property type="entry name" value="INTEGRAL MEMBRANE PROTEIN-RELATED"/>
    <property type="match status" value="1"/>
</dbReference>
<accession>A0AAJ2PX69</accession>
<protein>
    <submittedName>
        <fullName evidence="2">DUF485 domain-containing protein</fullName>
    </submittedName>
</protein>
<evidence type="ECO:0000256" key="1">
    <source>
        <dbReference type="SAM" id="Phobius"/>
    </source>
</evidence>
<dbReference type="PANTHER" id="PTHR38441:SF1">
    <property type="entry name" value="MEMBRANE PROTEIN"/>
    <property type="match status" value="1"/>
</dbReference>
<evidence type="ECO:0000313" key="2">
    <source>
        <dbReference type="EMBL" id="MDX3134777.1"/>
    </source>
</evidence>
<evidence type="ECO:0000313" key="3">
    <source>
        <dbReference type="Proteomes" id="UP001273589"/>
    </source>
</evidence>
<dbReference type="InterPro" id="IPR007436">
    <property type="entry name" value="DUF485"/>
</dbReference>
<dbReference type="RefSeq" id="WP_319696970.1">
    <property type="nucleotide sequence ID" value="NZ_JARAWN010000325.1"/>
</dbReference>
<keyword evidence="1" id="KW-0812">Transmembrane</keyword>
<reference evidence="2" key="1">
    <citation type="journal article" date="2023" name="Microb. Genom.">
        <title>Mesoterricola silvestris gen. nov., sp. nov., Mesoterricola sediminis sp. nov., Geothrix oryzae sp. nov., Geothrix edaphica sp. nov., Geothrix rubra sp. nov., and Geothrix limicola sp. nov., six novel members of Acidobacteriota isolated from soils.</title>
        <authorList>
            <person name="Weisberg A.J."/>
            <person name="Pearce E."/>
            <person name="Kramer C.G."/>
            <person name="Chang J.H."/>
            <person name="Clarke C.R."/>
        </authorList>
    </citation>
    <scope>NUCLEOTIDE SEQUENCE</scope>
    <source>
        <strain evidence="2">ND06-05F</strain>
    </source>
</reference>
<proteinExistence type="predicted"/>
<organism evidence="2 3">
    <name type="scientific">Streptomyces europaeiscabiei</name>
    <dbReference type="NCBI Taxonomy" id="146819"/>
    <lineage>
        <taxon>Bacteria</taxon>
        <taxon>Bacillati</taxon>
        <taxon>Actinomycetota</taxon>
        <taxon>Actinomycetes</taxon>
        <taxon>Kitasatosporales</taxon>
        <taxon>Streptomycetaceae</taxon>
        <taxon>Streptomyces</taxon>
    </lineage>
</organism>
<dbReference type="Pfam" id="PF04341">
    <property type="entry name" value="DUF485"/>
    <property type="match status" value="1"/>
</dbReference>
<dbReference type="AlphaFoldDB" id="A0AAJ2PX69"/>
<keyword evidence="1" id="KW-0472">Membrane</keyword>
<feature type="transmembrane region" description="Helical" evidence="1">
    <location>
        <begin position="143"/>
        <end position="169"/>
    </location>
</feature>
<gene>
    <name evidence="2" type="ORF">PV367_34470</name>
</gene>
<sequence>MGTGVGADRTRLGPSLGLTTEQEHCSAKSCPPHVGQPRNVHKIHPVNAVDTSIALLPYSAFSPTGIRQRRGCIVSNYSARHDSSAPIPPARTGRQPIHAHPEFRSISAAYRRFGVWATTLSVGGFLSYVLLSSFVPGVMNQRLIGHLTLGLALGLAQFAVMGVTAFLYVRHMRKNIDPVVRRLRAHLEDQEAEQRRVPAGRRFGAW</sequence>
<name>A0AAJ2PX69_9ACTN</name>
<comment type="caution">
    <text evidence="2">The sequence shown here is derived from an EMBL/GenBank/DDBJ whole genome shotgun (WGS) entry which is preliminary data.</text>
</comment>
<dbReference type="EMBL" id="JARAWN010000325">
    <property type="protein sequence ID" value="MDX3134777.1"/>
    <property type="molecule type" value="Genomic_DNA"/>
</dbReference>
<dbReference type="Proteomes" id="UP001273589">
    <property type="component" value="Unassembled WGS sequence"/>
</dbReference>
<keyword evidence="1" id="KW-1133">Transmembrane helix</keyword>
<feature type="transmembrane region" description="Helical" evidence="1">
    <location>
        <begin position="113"/>
        <end position="131"/>
    </location>
</feature>